<proteinExistence type="predicted"/>
<dbReference type="RefSeq" id="WP_346075603.1">
    <property type="nucleotide sequence ID" value="NZ_BAAARB010000005.1"/>
</dbReference>
<sequence>MTYGPITADHIEMAFSADLVARIEAWSNAARDPESWAALRREADERSTGRPSGQHVVSGVQLADALEALARIVRDQVDELIEPSLQVRDNTKES</sequence>
<organism evidence="1 2">
    <name type="scientific">Gordonia cholesterolivorans</name>
    <dbReference type="NCBI Taxonomy" id="559625"/>
    <lineage>
        <taxon>Bacteria</taxon>
        <taxon>Bacillati</taxon>
        <taxon>Actinomycetota</taxon>
        <taxon>Actinomycetes</taxon>
        <taxon>Mycobacteriales</taxon>
        <taxon>Gordoniaceae</taxon>
        <taxon>Gordonia</taxon>
    </lineage>
</organism>
<name>A0ABP5UBL8_9ACTN</name>
<dbReference type="EMBL" id="BAAARB010000005">
    <property type="protein sequence ID" value="GAA2375896.1"/>
    <property type="molecule type" value="Genomic_DNA"/>
</dbReference>
<reference evidence="2" key="1">
    <citation type="journal article" date="2019" name="Int. J. Syst. Evol. Microbiol.">
        <title>The Global Catalogue of Microorganisms (GCM) 10K type strain sequencing project: providing services to taxonomists for standard genome sequencing and annotation.</title>
        <authorList>
            <consortium name="The Broad Institute Genomics Platform"/>
            <consortium name="The Broad Institute Genome Sequencing Center for Infectious Disease"/>
            <person name="Wu L."/>
            <person name="Ma J."/>
        </authorList>
    </citation>
    <scope>NUCLEOTIDE SEQUENCE [LARGE SCALE GENOMIC DNA]</scope>
    <source>
        <strain evidence="2">JCM 16227</strain>
    </source>
</reference>
<evidence type="ECO:0000313" key="1">
    <source>
        <dbReference type="EMBL" id="GAA2375896.1"/>
    </source>
</evidence>
<evidence type="ECO:0000313" key="2">
    <source>
        <dbReference type="Proteomes" id="UP001501170"/>
    </source>
</evidence>
<accession>A0ABP5UBL8</accession>
<dbReference type="Proteomes" id="UP001501170">
    <property type="component" value="Unassembled WGS sequence"/>
</dbReference>
<keyword evidence="2" id="KW-1185">Reference proteome</keyword>
<comment type="caution">
    <text evidence="1">The sequence shown here is derived from an EMBL/GenBank/DDBJ whole genome shotgun (WGS) entry which is preliminary data.</text>
</comment>
<protein>
    <submittedName>
        <fullName evidence="1">Uncharacterized protein</fullName>
    </submittedName>
</protein>
<gene>
    <name evidence="1" type="ORF">GCM10009855_13990</name>
</gene>